<accession>A0A8S1KFP6</accession>
<reference evidence="3" key="1">
    <citation type="submission" date="2021-01" db="EMBL/GenBank/DDBJ databases">
        <authorList>
            <consortium name="Genoscope - CEA"/>
            <person name="William W."/>
        </authorList>
    </citation>
    <scope>NUCLEOTIDE SEQUENCE</scope>
</reference>
<keyword evidence="4" id="KW-1185">Reference proteome</keyword>
<gene>
    <name evidence="3" type="ORF">PPRIM_AZ9-3.1.T0180170</name>
</gene>
<evidence type="ECO:0000259" key="2">
    <source>
        <dbReference type="SMART" id="SM01389"/>
    </source>
</evidence>
<dbReference type="InterPro" id="IPR009287">
    <property type="entry name" value="Spt4"/>
</dbReference>
<dbReference type="EMBL" id="CAJJDM010000014">
    <property type="protein sequence ID" value="CAD8051552.1"/>
    <property type="molecule type" value="Genomic_DNA"/>
</dbReference>
<dbReference type="AlphaFoldDB" id="A0A8S1KFP6"/>
<evidence type="ECO:0000256" key="1">
    <source>
        <dbReference type="ARBA" id="ARBA00023163"/>
    </source>
</evidence>
<feature type="domain" description="Spt4/RpoE2 zinc finger" evidence="2">
    <location>
        <begin position="25"/>
        <end position="92"/>
    </location>
</feature>
<dbReference type="FunFam" id="3.30.40.210:FF:000014">
    <property type="entry name" value="Transcription initiation protein, putative"/>
    <property type="match status" value="1"/>
</dbReference>
<dbReference type="SMART" id="SM01389">
    <property type="entry name" value="Spt4"/>
    <property type="match status" value="1"/>
</dbReference>
<dbReference type="GO" id="GO:0140673">
    <property type="term" value="P:transcription elongation-coupled chromatin remodeling"/>
    <property type="evidence" value="ECO:0007669"/>
    <property type="project" value="InterPro"/>
</dbReference>
<dbReference type="Proteomes" id="UP000688137">
    <property type="component" value="Unassembled WGS sequence"/>
</dbReference>
<keyword evidence="1" id="KW-0804">Transcription</keyword>
<evidence type="ECO:0000313" key="3">
    <source>
        <dbReference type="EMBL" id="CAD8051552.1"/>
    </source>
</evidence>
<dbReference type="OMA" id="QCCGFIL"/>
<proteinExistence type="predicted"/>
<evidence type="ECO:0000313" key="4">
    <source>
        <dbReference type="Proteomes" id="UP000688137"/>
    </source>
</evidence>
<dbReference type="PANTHER" id="PTHR12882:SF1">
    <property type="entry name" value="TRANSCRIPTION ELONGATION FACTOR SPT4"/>
    <property type="match status" value="1"/>
</dbReference>
<dbReference type="PANTHER" id="PTHR12882">
    <property type="entry name" value="SUPPRESSOR OF TY 4"/>
    <property type="match status" value="1"/>
</dbReference>
<dbReference type="InterPro" id="IPR022800">
    <property type="entry name" value="Spt4/RpoE2_Znf"/>
</dbReference>
<comment type="caution">
    <text evidence="3">The sequence shown here is derived from an EMBL/GenBank/DDBJ whole genome shotgun (WGS) entry which is preliminary data.</text>
</comment>
<dbReference type="GO" id="GO:0008270">
    <property type="term" value="F:zinc ion binding"/>
    <property type="evidence" value="ECO:0007669"/>
    <property type="project" value="InterPro"/>
</dbReference>
<dbReference type="GO" id="GO:0000993">
    <property type="term" value="F:RNA polymerase II complex binding"/>
    <property type="evidence" value="ECO:0007669"/>
    <property type="project" value="TreeGrafter"/>
</dbReference>
<protein>
    <recommendedName>
        <fullName evidence="2">Spt4/RpoE2 zinc finger domain-containing protein</fullName>
    </recommendedName>
</protein>
<dbReference type="Pfam" id="PF06093">
    <property type="entry name" value="Spt4"/>
    <property type="match status" value="1"/>
</dbReference>
<dbReference type="GO" id="GO:0032044">
    <property type="term" value="C:DSIF complex"/>
    <property type="evidence" value="ECO:0007669"/>
    <property type="project" value="TreeGrafter"/>
</dbReference>
<name>A0A8S1KFP6_PARPR</name>
<organism evidence="3 4">
    <name type="scientific">Paramecium primaurelia</name>
    <dbReference type="NCBI Taxonomy" id="5886"/>
    <lineage>
        <taxon>Eukaryota</taxon>
        <taxon>Sar</taxon>
        <taxon>Alveolata</taxon>
        <taxon>Ciliophora</taxon>
        <taxon>Intramacronucleata</taxon>
        <taxon>Oligohymenophorea</taxon>
        <taxon>Peniculida</taxon>
        <taxon>Parameciidae</taxon>
        <taxon>Paramecium</taxon>
    </lineage>
</organism>
<dbReference type="GO" id="GO:0006355">
    <property type="term" value="P:regulation of DNA-templated transcription"/>
    <property type="evidence" value="ECO:0007669"/>
    <property type="project" value="InterPro"/>
</dbReference>
<sequence length="94" mass="10412">MNLSDSGQESSDDKAFTIPKQTKDLRACQCCGFILTQEQWNKNSQCLNGCSADQTKLFTGVICVMKPSKSWVVKKLGNQKNIHPGLYAIDLQAD</sequence>